<evidence type="ECO:0000313" key="10">
    <source>
        <dbReference type="Proteomes" id="UP000624244"/>
    </source>
</evidence>
<dbReference type="CDD" id="cd22912">
    <property type="entry name" value="HFD_H4"/>
    <property type="match status" value="1"/>
</dbReference>
<keyword evidence="6" id="KW-0539">Nucleus</keyword>
<dbReference type="GO" id="GO:0003677">
    <property type="term" value="F:DNA binding"/>
    <property type="evidence" value="ECO:0007669"/>
    <property type="project" value="UniProtKB-KW"/>
</dbReference>
<dbReference type="EMBL" id="WNKQ01000020">
    <property type="protein sequence ID" value="KAF5845003.1"/>
    <property type="molecule type" value="Genomic_DNA"/>
</dbReference>
<proteinExistence type="inferred from homology"/>
<sequence length="169" mass="18520">MSTQRPNQFSAIPRYTGASSTPRPQPPSSSTPSRATQLGLGLGRGASGLGKSVLGRPKGPMKRHIVELHRKIQRDSIHGITKGDISEGFTNGIYDRRLARRGGVKRISAIVYSDIRQALRERLALILKDICAIIDSSGRQTVAVTDVVFALQRLGNPIYGFEPSFLRQR</sequence>
<dbReference type="Gene3D" id="1.10.20.10">
    <property type="entry name" value="Histone, subunit A"/>
    <property type="match status" value="1"/>
</dbReference>
<keyword evidence="4" id="KW-0158">Chromosome</keyword>
<evidence type="ECO:0000256" key="7">
    <source>
        <dbReference type="ARBA" id="ARBA00023269"/>
    </source>
</evidence>
<dbReference type="InterPro" id="IPR009072">
    <property type="entry name" value="Histone-fold"/>
</dbReference>
<dbReference type="InterPro" id="IPR001951">
    <property type="entry name" value="Histone_H4"/>
</dbReference>
<keyword evidence="7" id="KW-0544">Nucleosome core</keyword>
<evidence type="ECO:0000256" key="4">
    <source>
        <dbReference type="ARBA" id="ARBA00022454"/>
    </source>
</evidence>
<gene>
    <name evidence="9" type="ORF">GGP41_001113</name>
</gene>
<accession>A0A8H5Z7G0</accession>
<comment type="similarity">
    <text evidence="3">Belongs to the histone H4 family.</text>
</comment>
<dbReference type="AlphaFoldDB" id="A0A8H5Z7G0"/>
<comment type="caution">
    <text evidence="9">The sequence shown here is derived from an EMBL/GenBank/DDBJ whole genome shotgun (WGS) entry which is preliminary data.</text>
</comment>
<dbReference type="SMART" id="SM00417">
    <property type="entry name" value="H4"/>
    <property type="match status" value="1"/>
</dbReference>
<dbReference type="GO" id="GO:0000786">
    <property type="term" value="C:nucleosome"/>
    <property type="evidence" value="ECO:0007669"/>
    <property type="project" value="UniProtKB-KW"/>
</dbReference>
<dbReference type="GO" id="GO:0030527">
    <property type="term" value="F:structural constituent of chromatin"/>
    <property type="evidence" value="ECO:0007669"/>
    <property type="project" value="InterPro"/>
</dbReference>
<dbReference type="GO" id="GO:0046982">
    <property type="term" value="F:protein heterodimerization activity"/>
    <property type="evidence" value="ECO:0007669"/>
    <property type="project" value="InterPro"/>
</dbReference>
<dbReference type="GO" id="GO:0005634">
    <property type="term" value="C:nucleus"/>
    <property type="evidence" value="ECO:0007669"/>
    <property type="project" value="UniProtKB-SubCell"/>
</dbReference>
<evidence type="ECO:0008006" key="11">
    <source>
        <dbReference type="Google" id="ProtNLM"/>
    </source>
</evidence>
<protein>
    <recommendedName>
        <fullName evidence="11">Histone H4</fullName>
    </recommendedName>
</protein>
<feature type="compositionally biased region" description="Low complexity" evidence="8">
    <location>
        <begin position="30"/>
        <end position="39"/>
    </location>
</feature>
<comment type="subcellular location">
    <subcellularLocation>
        <location evidence="2">Chromosome</location>
    </subcellularLocation>
    <subcellularLocation>
        <location evidence="1">Nucleus</location>
    </subcellularLocation>
</comment>
<feature type="compositionally biased region" description="Polar residues" evidence="8">
    <location>
        <begin position="1"/>
        <end position="10"/>
    </location>
</feature>
<dbReference type="Proteomes" id="UP000624244">
    <property type="component" value="Unassembled WGS sequence"/>
</dbReference>
<reference evidence="9" key="1">
    <citation type="submission" date="2019-11" db="EMBL/GenBank/DDBJ databases">
        <title>Bipolaris sorokiniana Genome sequencing.</title>
        <authorList>
            <person name="Wang H."/>
        </authorList>
    </citation>
    <scope>NUCLEOTIDE SEQUENCE</scope>
</reference>
<feature type="region of interest" description="Disordered" evidence="8">
    <location>
        <begin position="1"/>
        <end position="60"/>
    </location>
</feature>
<dbReference type="PANTHER" id="PTHR10484">
    <property type="entry name" value="HISTONE H4"/>
    <property type="match status" value="1"/>
</dbReference>
<keyword evidence="5" id="KW-0238">DNA-binding</keyword>
<name>A0A8H5Z7G0_COCSA</name>
<evidence type="ECO:0000256" key="2">
    <source>
        <dbReference type="ARBA" id="ARBA00004286"/>
    </source>
</evidence>
<evidence type="ECO:0000256" key="1">
    <source>
        <dbReference type="ARBA" id="ARBA00004123"/>
    </source>
</evidence>
<evidence type="ECO:0000313" key="9">
    <source>
        <dbReference type="EMBL" id="KAF5845003.1"/>
    </source>
</evidence>
<evidence type="ECO:0000256" key="5">
    <source>
        <dbReference type="ARBA" id="ARBA00023125"/>
    </source>
</evidence>
<organism evidence="9 10">
    <name type="scientific">Cochliobolus sativus</name>
    <name type="common">Common root rot and spot blotch fungus</name>
    <name type="synonym">Bipolaris sorokiniana</name>
    <dbReference type="NCBI Taxonomy" id="45130"/>
    <lineage>
        <taxon>Eukaryota</taxon>
        <taxon>Fungi</taxon>
        <taxon>Dikarya</taxon>
        <taxon>Ascomycota</taxon>
        <taxon>Pezizomycotina</taxon>
        <taxon>Dothideomycetes</taxon>
        <taxon>Pleosporomycetidae</taxon>
        <taxon>Pleosporales</taxon>
        <taxon>Pleosporineae</taxon>
        <taxon>Pleosporaceae</taxon>
        <taxon>Bipolaris</taxon>
    </lineage>
</organism>
<evidence type="ECO:0000256" key="3">
    <source>
        <dbReference type="ARBA" id="ARBA00006564"/>
    </source>
</evidence>
<evidence type="ECO:0000256" key="8">
    <source>
        <dbReference type="SAM" id="MobiDB-lite"/>
    </source>
</evidence>
<dbReference type="SUPFAM" id="SSF47113">
    <property type="entry name" value="Histone-fold"/>
    <property type="match status" value="1"/>
</dbReference>
<evidence type="ECO:0000256" key="6">
    <source>
        <dbReference type="ARBA" id="ARBA00023242"/>
    </source>
</evidence>